<dbReference type="RefSeq" id="WP_034597819.1">
    <property type="nucleotide sequence ID" value="NZ_CP044455.1"/>
</dbReference>
<evidence type="ECO:0000313" key="1">
    <source>
        <dbReference type="EMBL" id="QIC70002.1"/>
    </source>
</evidence>
<name>A0A6C0Y264_9GAMM</name>
<dbReference type="AlphaFoldDB" id="A0A6C0Y264"/>
<dbReference type="Proteomes" id="UP000503440">
    <property type="component" value="Chromosome"/>
</dbReference>
<reference evidence="1 2" key="1">
    <citation type="submission" date="2019-09" db="EMBL/GenBank/DDBJ databases">
        <title>Non-baumannii Acinetobacter spp. carrying blaNDM-1 isolated in China.</title>
        <authorList>
            <person name="Cui C."/>
            <person name="Chen C."/>
            <person name="Sun J."/>
            <person name="Liu Y."/>
        </authorList>
    </citation>
    <scope>NUCLEOTIDE SEQUENCE [LARGE SCALE GENOMIC DNA]</scope>
    <source>
        <strain evidence="1 2">B18</strain>
    </source>
</reference>
<organism evidence="1 2">
    <name type="scientific">Acinetobacter indicus</name>
    <dbReference type="NCBI Taxonomy" id="756892"/>
    <lineage>
        <taxon>Bacteria</taxon>
        <taxon>Pseudomonadati</taxon>
        <taxon>Pseudomonadota</taxon>
        <taxon>Gammaproteobacteria</taxon>
        <taxon>Moraxellales</taxon>
        <taxon>Moraxellaceae</taxon>
        <taxon>Acinetobacter</taxon>
    </lineage>
</organism>
<protein>
    <submittedName>
        <fullName evidence="1">Uncharacterized protein</fullName>
    </submittedName>
</protein>
<accession>A0A6C0Y264</accession>
<dbReference type="EMBL" id="CP044455">
    <property type="protein sequence ID" value="QIC70002.1"/>
    <property type="molecule type" value="Genomic_DNA"/>
</dbReference>
<gene>
    <name evidence="1" type="ORF">FSC09_06080</name>
</gene>
<evidence type="ECO:0000313" key="2">
    <source>
        <dbReference type="Proteomes" id="UP000503440"/>
    </source>
</evidence>
<sequence>MRFYAKELIHKQSKTIFVLRVAVSPNSYRFRVKQYLRSTKAHQARQLFTYHPDQEVIHKMKSSEIEKTAGKAVKKNQSNYTIASKKQEDKW</sequence>
<proteinExistence type="predicted"/>